<reference evidence="6 9" key="3">
    <citation type="journal article" date="2019" name="Science, e1252229">
        <title>Invertible promoters mediate bacterial phase variation, antibiotic resistance, and host adaptation in the gut.</title>
        <authorList>
            <person name="Jiang X."/>
            <person name="Hall A.B."/>
            <person name="Arthur T.D."/>
            <person name="Plichta D.R."/>
            <person name="Covington C.T."/>
            <person name="Poyet M."/>
            <person name="Crothers J."/>
            <person name="Moses P.L."/>
            <person name="Tolonen A.C."/>
            <person name="Vlamakis H."/>
            <person name="Alm E.J."/>
            <person name="Xavier R.J."/>
        </authorList>
    </citation>
    <scope>NUCLEOTIDE SEQUENCE [LARGE SCALE GENOMIC DNA]</scope>
    <source>
        <strain evidence="9">bj_0095</strain>
        <strain evidence="6">Bj_0095</strain>
    </source>
</reference>
<accession>A0A380YK00</accession>
<evidence type="ECO:0000256" key="1">
    <source>
        <dbReference type="ARBA" id="ARBA00007274"/>
    </source>
</evidence>
<dbReference type="Proteomes" id="UP000335496">
    <property type="component" value="Unassembled WGS sequence"/>
</dbReference>
<evidence type="ECO:0000313" key="9">
    <source>
        <dbReference type="Proteomes" id="UP000291917"/>
    </source>
</evidence>
<sequence>MKQDIYIFGAGGLGKETVCLLQDLPQYNVVAFVDKDDITRTSVVANGIRFPIISEMAFEKRCMEDRRVCAVIAIGKPGPRFSVAQRFGDLCLFPNIIHPSVDFVGQVSLGRGNLIAHHCFFTDNIQIGDFNYFNVFNYVGHDVVIGSYNSILPSCNISGCVTVGNRNLIGAQAFIIEGKHVGNGNSIGAGSVVLKPIEDCSTWVGVPAKEKL</sequence>
<feature type="active site" description="Proton acceptor" evidence="2">
    <location>
        <position position="141"/>
    </location>
</feature>
<dbReference type="InterPro" id="IPR050179">
    <property type="entry name" value="Trans_hexapeptide_repeat"/>
</dbReference>
<comment type="similarity">
    <text evidence="1">Belongs to the transferase hexapeptide repeat family.</text>
</comment>
<dbReference type="Gene3D" id="2.160.10.10">
    <property type="entry name" value="Hexapeptide repeat proteins"/>
    <property type="match status" value="1"/>
</dbReference>
<dbReference type="EMBL" id="RCXL01000016">
    <property type="protein sequence ID" value="RYT72804.1"/>
    <property type="molecule type" value="Genomic_DNA"/>
</dbReference>
<evidence type="ECO:0000313" key="5">
    <source>
        <dbReference type="EMBL" id="KAA5273268.1"/>
    </source>
</evidence>
<dbReference type="GO" id="GO:0016740">
    <property type="term" value="F:transferase activity"/>
    <property type="evidence" value="ECO:0007669"/>
    <property type="project" value="UniProtKB-KW"/>
</dbReference>
<dbReference type="GeneID" id="93070347"/>
<dbReference type="Proteomes" id="UP000291917">
    <property type="component" value="Unassembled WGS sequence"/>
</dbReference>
<reference evidence="7 8" key="1">
    <citation type="submission" date="2018-06" db="EMBL/GenBank/DDBJ databases">
        <authorList>
            <consortium name="Pathogen Informatics"/>
            <person name="Doyle S."/>
        </authorList>
    </citation>
    <scope>NUCLEOTIDE SEQUENCE [LARGE SCALE GENOMIC DNA]</scope>
    <source>
        <strain evidence="7 8">NCTC11155</strain>
    </source>
</reference>
<dbReference type="SUPFAM" id="SSF51161">
    <property type="entry name" value="Trimeric LpxA-like enzymes"/>
    <property type="match status" value="1"/>
</dbReference>
<evidence type="ECO:0000313" key="8">
    <source>
        <dbReference type="Proteomes" id="UP000254424"/>
    </source>
</evidence>
<feature type="site" description="Increases basicity of active site His" evidence="2">
    <location>
        <position position="142"/>
    </location>
</feature>
<dbReference type="RefSeq" id="WP_004289547.1">
    <property type="nucleotide sequence ID" value="NZ_CABKNQ010000019.1"/>
</dbReference>
<keyword evidence="10" id="KW-1185">Reference proteome</keyword>
<evidence type="ECO:0000313" key="6">
    <source>
        <dbReference type="EMBL" id="RYT72804.1"/>
    </source>
</evidence>
<dbReference type="InterPro" id="IPR011004">
    <property type="entry name" value="Trimer_LpxA-like_sf"/>
</dbReference>
<dbReference type="EMBL" id="VVZX01000015">
    <property type="protein sequence ID" value="KAA5273268.1"/>
    <property type="molecule type" value="Genomic_DNA"/>
</dbReference>
<dbReference type="STRING" id="483216.BACEGG_01248"/>
<evidence type="ECO:0000256" key="2">
    <source>
        <dbReference type="PIRSR" id="PIRSR620019-1"/>
    </source>
</evidence>
<name>A0A380YK00_9BACE</name>
<dbReference type="AlphaFoldDB" id="A0A380YK00"/>
<dbReference type="CDD" id="cd03360">
    <property type="entry name" value="LbH_AT_putative"/>
    <property type="match status" value="1"/>
</dbReference>
<dbReference type="PANTHER" id="PTHR43300">
    <property type="entry name" value="ACETYLTRANSFERASE"/>
    <property type="match status" value="1"/>
</dbReference>
<keyword evidence="7" id="KW-0808">Transferase</keyword>
<proteinExistence type="inferred from homology"/>
<dbReference type="Pfam" id="PF17836">
    <property type="entry name" value="PglD_N"/>
    <property type="match status" value="1"/>
</dbReference>
<evidence type="ECO:0000313" key="7">
    <source>
        <dbReference type="EMBL" id="SUV28456.1"/>
    </source>
</evidence>
<dbReference type="OrthoDB" id="708224at2"/>
<dbReference type="EMBL" id="UFSX01000001">
    <property type="protein sequence ID" value="SUV28456.1"/>
    <property type="molecule type" value="Genomic_DNA"/>
</dbReference>
<reference evidence="5 10" key="2">
    <citation type="journal article" date="2019" name="Nat. Med.">
        <title>A library of human gut bacterial isolates paired with longitudinal multiomics data enables mechanistic microbiome research.</title>
        <authorList>
            <person name="Poyet M."/>
            <person name="Groussin M."/>
            <person name="Gibbons S.M."/>
            <person name="Avila-Pacheco J."/>
            <person name="Jiang X."/>
            <person name="Kearney S.M."/>
            <person name="Perrotta A.R."/>
            <person name="Berdy B."/>
            <person name="Zhao S."/>
            <person name="Lieberman T.D."/>
            <person name="Swanson P.K."/>
            <person name="Smith M."/>
            <person name="Roesemann S."/>
            <person name="Alexander J.E."/>
            <person name="Rich S.A."/>
            <person name="Livny J."/>
            <person name="Vlamakis H."/>
            <person name="Clish C."/>
            <person name="Bullock K."/>
            <person name="Deik A."/>
            <person name="Scott J."/>
            <person name="Pierce K.A."/>
            <person name="Xavier R.J."/>
            <person name="Alm E.J."/>
        </authorList>
    </citation>
    <scope>NUCLEOTIDE SEQUENCE [LARGE SCALE GENOMIC DNA]</scope>
    <source>
        <strain evidence="5 10">BIOML-A1</strain>
    </source>
</reference>
<evidence type="ECO:0000256" key="3">
    <source>
        <dbReference type="PIRSR" id="PIRSR620019-2"/>
    </source>
</evidence>
<dbReference type="InterPro" id="IPR020019">
    <property type="entry name" value="AcTrfase_PglD-like"/>
</dbReference>
<dbReference type="Proteomes" id="UP000254424">
    <property type="component" value="Unassembled WGS sequence"/>
</dbReference>
<dbReference type="InterPro" id="IPR041561">
    <property type="entry name" value="PglD_N"/>
</dbReference>
<evidence type="ECO:0000259" key="4">
    <source>
        <dbReference type="Pfam" id="PF17836"/>
    </source>
</evidence>
<protein>
    <submittedName>
        <fullName evidence="5">Acetyltransferase</fullName>
    </submittedName>
    <submittedName>
        <fullName evidence="7">Hexapeptide transferase family protein</fullName>
    </submittedName>
</protein>
<feature type="domain" description="PglD N-terminal" evidence="4">
    <location>
        <begin position="4"/>
        <end position="86"/>
    </location>
</feature>
<dbReference type="PANTHER" id="PTHR43300:SF7">
    <property type="entry name" value="UDP-N-ACETYLBACILLOSAMINE N-ACETYLTRANSFERASE"/>
    <property type="match status" value="1"/>
</dbReference>
<feature type="binding site" evidence="3">
    <location>
        <position position="75"/>
    </location>
    <ligand>
        <name>substrate</name>
    </ligand>
</feature>
<dbReference type="Gene3D" id="3.40.50.20">
    <property type="match status" value="1"/>
</dbReference>
<evidence type="ECO:0000313" key="10">
    <source>
        <dbReference type="Proteomes" id="UP000335496"/>
    </source>
</evidence>
<organism evidence="7 8">
    <name type="scientific">Bacteroides eggerthii</name>
    <dbReference type="NCBI Taxonomy" id="28111"/>
    <lineage>
        <taxon>Bacteria</taxon>
        <taxon>Pseudomonadati</taxon>
        <taxon>Bacteroidota</taxon>
        <taxon>Bacteroidia</taxon>
        <taxon>Bacteroidales</taxon>
        <taxon>Bacteroidaceae</taxon>
        <taxon>Bacteroides</taxon>
    </lineage>
</organism>
<gene>
    <name evidence="6" type="ORF">EAJ03_10860</name>
    <name evidence="5" type="ORF">F2Z23_11455</name>
    <name evidence="7" type="ORF">NCTC11155_00406</name>
</gene>